<comment type="caution">
    <text evidence="1">The sequence shown here is derived from an EMBL/GenBank/DDBJ whole genome shotgun (WGS) entry which is preliminary data.</text>
</comment>
<name>A0ABT4VHE3_9HYPH</name>
<gene>
    <name evidence="1" type="ORF">OOZ53_02020</name>
</gene>
<protein>
    <submittedName>
        <fullName evidence="1">Uncharacterized protein</fullName>
    </submittedName>
</protein>
<evidence type="ECO:0000313" key="1">
    <source>
        <dbReference type="EMBL" id="MDA4844101.1"/>
    </source>
</evidence>
<organism evidence="1 2">
    <name type="scientific">Hoeflea poritis</name>
    <dbReference type="NCBI Taxonomy" id="2993659"/>
    <lineage>
        <taxon>Bacteria</taxon>
        <taxon>Pseudomonadati</taxon>
        <taxon>Pseudomonadota</taxon>
        <taxon>Alphaproteobacteria</taxon>
        <taxon>Hyphomicrobiales</taxon>
        <taxon>Rhizobiaceae</taxon>
        <taxon>Hoeflea</taxon>
    </lineage>
</organism>
<dbReference type="RefSeq" id="WP_271087624.1">
    <property type="nucleotide sequence ID" value="NZ_JAPJZH010000001.1"/>
</dbReference>
<dbReference type="EMBL" id="JAPJZH010000001">
    <property type="protein sequence ID" value="MDA4844101.1"/>
    <property type="molecule type" value="Genomic_DNA"/>
</dbReference>
<proteinExistence type="predicted"/>
<accession>A0ABT4VHE3</accession>
<sequence>MSRPHLPYAPDQPEDNTALPERIDGMAEAAGMSYFDNNENKTRTKWCGEARKRLAPVLGIDRVWREVVDFGEPSSGTGEEGWGRKRVSVPRVSILDGPARKE</sequence>
<dbReference type="Proteomes" id="UP001148313">
    <property type="component" value="Unassembled WGS sequence"/>
</dbReference>
<evidence type="ECO:0000313" key="2">
    <source>
        <dbReference type="Proteomes" id="UP001148313"/>
    </source>
</evidence>
<keyword evidence="2" id="KW-1185">Reference proteome</keyword>
<reference evidence="1" key="1">
    <citation type="submission" date="2022-11" db="EMBL/GenBank/DDBJ databases">
        <title>Hoeflea poritis sp. nov., isolated from scleractinian coral Porites lutea.</title>
        <authorList>
            <person name="Zhang G."/>
            <person name="Wei Q."/>
            <person name="Cai L."/>
        </authorList>
    </citation>
    <scope>NUCLEOTIDE SEQUENCE</scope>
    <source>
        <strain evidence="1">E7-10</strain>
    </source>
</reference>